<name>A0A1N7LJ70_9GAMM</name>
<dbReference type="STRING" id="484498.SAMN05421686_10423"/>
<dbReference type="OrthoDB" id="6121535at2"/>
<dbReference type="AlphaFoldDB" id="A0A1N7LJ70"/>
<organism evidence="1 2">
    <name type="scientific">Thalassolituus maritimus</name>
    <dbReference type="NCBI Taxonomy" id="484498"/>
    <lineage>
        <taxon>Bacteria</taxon>
        <taxon>Pseudomonadati</taxon>
        <taxon>Pseudomonadota</taxon>
        <taxon>Gammaproteobacteria</taxon>
        <taxon>Oceanospirillales</taxon>
        <taxon>Oceanospirillaceae</taxon>
        <taxon>Thalassolituus</taxon>
    </lineage>
</organism>
<reference evidence="2" key="1">
    <citation type="submission" date="2017-01" db="EMBL/GenBank/DDBJ databases">
        <authorList>
            <person name="Varghese N."/>
            <person name="Submissions S."/>
        </authorList>
    </citation>
    <scope>NUCLEOTIDE SEQUENCE [LARGE SCALE GENOMIC DNA]</scope>
    <source>
        <strain evidence="2">DSM 24913</strain>
    </source>
</reference>
<dbReference type="RefSeq" id="WP_076514908.1">
    <property type="nucleotide sequence ID" value="NZ_FTOH01000004.1"/>
</dbReference>
<dbReference type="Proteomes" id="UP000185639">
    <property type="component" value="Unassembled WGS sequence"/>
</dbReference>
<evidence type="ECO:0000313" key="1">
    <source>
        <dbReference type="EMBL" id="SIS73852.1"/>
    </source>
</evidence>
<accession>A0A1N7LJ70</accession>
<gene>
    <name evidence="1" type="ORF">SAMN05421686_10423</name>
</gene>
<dbReference type="EMBL" id="FTOH01000004">
    <property type="protein sequence ID" value="SIS73852.1"/>
    <property type="molecule type" value="Genomic_DNA"/>
</dbReference>
<keyword evidence="2" id="KW-1185">Reference proteome</keyword>
<sequence length="82" mass="9430">MKYLLSTIMAVALVAATDQPAVHEYDRSVQWHAQVLKNTMFSEHTPGFNDLYMIETPDKGRQIVIYCNPSYCYKLRGHHLTA</sequence>
<evidence type="ECO:0000313" key="2">
    <source>
        <dbReference type="Proteomes" id="UP000185639"/>
    </source>
</evidence>
<proteinExistence type="predicted"/>
<protein>
    <submittedName>
        <fullName evidence="1">Uncharacterized protein</fullName>
    </submittedName>
</protein>